<dbReference type="GO" id="GO:0019646">
    <property type="term" value="P:aerobic electron transport chain"/>
    <property type="evidence" value="ECO:0007669"/>
    <property type="project" value="InterPro"/>
</dbReference>
<keyword evidence="10" id="KW-0560">Oxidoreductase</keyword>
<evidence type="ECO:0000256" key="4">
    <source>
        <dbReference type="ARBA" id="ARBA00014687"/>
    </source>
</evidence>
<reference evidence="18 19" key="1">
    <citation type="submission" date="2012-10" db="EMBL/GenBank/DDBJ databases">
        <title>Genome sequence of the symbiont of the pentatomidae stink bug Halyomorpha halys.</title>
        <authorList>
            <person name="Kobayashi H."/>
            <person name="Fujii-Muramatsu R."/>
            <person name="Takeishi K."/>
            <person name="Noda H."/>
        </authorList>
    </citation>
    <scope>NUCLEOTIDE SEQUENCE [LARGE SCALE GENOMIC DNA]</scope>
</reference>
<dbReference type="InterPro" id="IPR024791">
    <property type="entry name" value="Cyt_c/ubiquinol_Oxase_su3"/>
</dbReference>
<dbReference type="Pfam" id="PF00510">
    <property type="entry name" value="COX3"/>
    <property type="match status" value="1"/>
</dbReference>
<evidence type="ECO:0000256" key="6">
    <source>
        <dbReference type="ARBA" id="ARBA00022475"/>
    </source>
</evidence>
<sequence length="198" mass="22745">MSNETVIQKHFYDPEANKIFGFWIYLMSDCIIFATLFATYMVMVHNTAFGPIAKEIFKLPFVFLETMILLLSSIIYGMAVIAMDRQNKILVVTWLILTGILGSAFIIMELYEFYHLIMNNCGPNRSGFLSAFFTLVGVHGLHVSSGLIWMAVLILQIIKRGLTKINCTRIICLSMFWHFLDIIWIFVFSVVYLIGTMQ</sequence>
<dbReference type="EMBL" id="AP012554">
    <property type="protein sequence ID" value="BAO00765.1"/>
    <property type="molecule type" value="Genomic_DNA"/>
</dbReference>
<dbReference type="GO" id="GO:0005886">
    <property type="term" value="C:plasma membrane"/>
    <property type="evidence" value="ECO:0007669"/>
    <property type="project" value="UniProtKB-SubCell"/>
</dbReference>
<evidence type="ECO:0000256" key="14">
    <source>
        <dbReference type="ARBA" id="ARBA00031884"/>
    </source>
</evidence>
<dbReference type="SUPFAM" id="SSF81452">
    <property type="entry name" value="Cytochrome c oxidase subunit III-like"/>
    <property type="match status" value="1"/>
</dbReference>
<dbReference type="AlphaFoldDB" id="U3U6Z2"/>
<dbReference type="NCBIfam" id="TIGR02842">
    <property type="entry name" value="CyoC"/>
    <property type="match status" value="1"/>
</dbReference>
<evidence type="ECO:0000256" key="5">
    <source>
        <dbReference type="ARBA" id="ARBA00022448"/>
    </source>
</evidence>
<dbReference type="Gene3D" id="1.20.120.80">
    <property type="entry name" value="Cytochrome c oxidase, subunit III, four-helix bundle"/>
    <property type="match status" value="1"/>
</dbReference>
<dbReference type="InterPro" id="IPR013833">
    <property type="entry name" value="Cyt_c_oxidase_su3_a-hlx"/>
</dbReference>
<comment type="function">
    <text evidence="12">Cytochrome bo(3) ubiquinol terminal oxidase is the component of the aerobic respiratory chain of E.coli that predominates when cells are grown at high aeration. Has proton pump activity across the membrane in addition to electron transfer, pumping 2 protons/electron.</text>
</comment>
<evidence type="ECO:0000256" key="2">
    <source>
        <dbReference type="ARBA" id="ARBA00010581"/>
    </source>
</evidence>
<accession>U3U6Z2</accession>
<dbReference type="InterPro" id="IPR035973">
    <property type="entry name" value="Cyt_c_oxidase_su3-like_sf"/>
</dbReference>
<name>U3U6Z2_9GAMM</name>
<dbReference type="InterPro" id="IPR014206">
    <property type="entry name" value="Cyt_c_ubiqinol_oxidase_su3"/>
</dbReference>
<dbReference type="InterPro" id="IPR033946">
    <property type="entry name" value="Ubiquinol_oxase_su3_dom"/>
</dbReference>
<dbReference type="PANTHER" id="PTHR11403:SF2">
    <property type="entry name" value="CYTOCHROME BO(3) UBIQUINOL OXIDASE SUBUNIT 3"/>
    <property type="match status" value="1"/>
</dbReference>
<evidence type="ECO:0000256" key="16">
    <source>
        <dbReference type="ARBA" id="ARBA00032717"/>
    </source>
</evidence>
<comment type="similarity">
    <text evidence="2 17">Belongs to the cytochrome c oxidase subunit 3 family.</text>
</comment>
<keyword evidence="6" id="KW-1003">Cell membrane</keyword>
<gene>
    <name evidence="18" type="primary">cyoC</name>
    <name evidence="18" type="ORF">HHS_07950</name>
</gene>
<evidence type="ECO:0000256" key="12">
    <source>
        <dbReference type="ARBA" id="ARBA00025694"/>
    </source>
</evidence>
<dbReference type="GO" id="GO:0009486">
    <property type="term" value="F:cytochrome bo3 ubiquinol oxidase activity"/>
    <property type="evidence" value="ECO:0007669"/>
    <property type="project" value="InterPro"/>
</dbReference>
<evidence type="ECO:0000256" key="1">
    <source>
        <dbReference type="ARBA" id="ARBA00004651"/>
    </source>
</evidence>
<dbReference type="FunFam" id="1.20.120.80:FF:000001">
    <property type="entry name" value="Cytochrome (Ubi)quinol oxidase subunit III"/>
    <property type="match status" value="1"/>
</dbReference>
<evidence type="ECO:0000256" key="3">
    <source>
        <dbReference type="ARBA" id="ARBA00011700"/>
    </source>
</evidence>
<evidence type="ECO:0000256" key="9">
    <source>
        <dbReference type="ARBA" id="ARBA00022989"/>
    </source>
</evidence>
<evidence type="ECO:0000256" key="10">
    <source>
        <dbReference type="ARBA" id="ARBA00023002"/>
    </source>
</evidence>
<dbReference type="InterPro" id="IPR000298">
    <property type="entry name" value="Cyt_c_oxidase-like_su3"/>
</dbReference>
<evidence type="ECO:0000313" key="19">
    <source>
        <dbReference type="Proteomes" id="UP000016900"/>
    </source>
</evidence>
<keyword evidence="8" id="KW-0249">Electron transport</keyword>
<comment type="subcellular location">
    <subcellularLocation>
        <location evidence="1 17">Cell membrane</location>
        <topology evidence="1 17">Multi-pass membrane protein</topology>
    </subcellularLocation>
</comment>
<organism evidence="18 19">
    <name type="scientific">Candidatus Pantoea carbekii</name>
    <dbReference type="NCBI Taxonomy" id="1235990"/>
    <lineage>
        <taxon>Bacteria</taxon>
        <taxon>Pseudomonadati</taxon>
        <taxon>Pseudomonadota</taxon>
        <taxon>Gammaproteobacteria</taxon>
        <taxon>Enterobacterales</taxon>
        <taxon>Erwiniaceae</taxon>
        <taxon>Pantoea</taxon>
    </lineage>
</organism>
<dbReference type="OrthoDB" id="9810850at2"/>
<dbReference type="PATRIC" id="fig|1235990.3.peg.790"/>
<dbReference type="RefSeq" id="WP_022564784.1">
    <property type="nucleotide sequence ID" value="NZ_CP010907.1"/>
</dbReference>
<evidence type="ECO:0000256" key="11">
    <source>
        <dbReference type="ARBA" id="ARBA00023136"/>
    </source>
</evidence>
<dbReference type="KEGG" id="hhs:HHS_07950"/>
<comment type="subunit">
    <text evidence="3">Heterooctamer of two A chains, two B chains, two C chains and two D chains.</text>
</comment>
<proteinExistence type="inferred from homology"/>
<keyword evidence="7 17" id="KW-0812">Transmembrane</keyword>
<evidence type="ECO:0000256" key="17">
    <source>
        <dbReference type="RuleBase" id="RU003376"/>
    </source>
</evidence>
<keyword evidence="11" id="KW-0472">Membrane</keyword>
<dbReference type="eggNOG" id="COG1845">
    <property type="taxonomic scope" value="Bacteria"/>
</dbReference>
<dbReference type="CDD" id="cd02863">
    <property type="entry name" value="Ubiquinol_oxidase_III"/>
    <property type="match status" value="1"/>
</dbReference>
<dbReference type="PANTHER" id="PTHR11403">
    <property type="entry name" value="CYTOCHROME C OXIDASE SUBUNIT III"/>
    <property type="match status" value="1"/>
</dbReference>
<dbReference type="KEGG" id="pck:BMSBPS_0429"/>
<evidence type="ECO:0000256" key="8">
    <source>
        <dbReference type="ARBA" id="ARBA00022982"/>
    </source>
</evidence>
<evidence type="ECO:0000256" key="13">
    <source>
        <dbReference type="ARBA" id="ARBA00030072"/>
    </source>
</evidence>
<protein>
    <recommendedName>
        <fullName evidence="4">Cytochrome bo(3) ubiquinol oxidase subunit 3</fullName>
    </recommendedName>
    <alternativeName>
        <fullName evidence="15">Cytochrome o ubiquinol oxidase subunit 3</fullName>
    </alternativeName>
    <alternativeName>
        <fullName evidence="13">Oxidase bo(3) subunit 3</fullName>
    </alternativeName>
    <alternativeName>
        <fullName evidence="16">Ubiquinol oxidase polypeptide III</fullName>
    </alternativeName>
    <alternativeName>
        <fullName evidence="14">Ubiquinol oxidase subunit 3</fullName>
    </alternativeName>
</protein>
<keyword evidence="19" id="KW-1185">Reference proteome</keyword>
<evidence type="ECO:0000313" key="18">
    <source>
        <dbReference type="EMBL" id="BAO00765.1"/>
    </source>
</evidence>
<dbReference type="GO" id="GO:0004129">
    <property type="term" value="F:cytochrome-c oxidase activity"/>
    <property type="evidence" value="ECO:0007669"/>
    <property type="project" value="InterPro"/>
</dbReference>
<keyword evidence="9" id="KW-1133">Transmembrane helix</keyword>
<dbReference type="STRING" id="1235990.BMSBPS_0429"/>
<evidence type="ECO:0000256" key="7">
    <source>
        <dbReference type="ARBA" id="ARBA00022692"/>
    </source>
</evidence>
<dbReference type="PROSITE" id="PS50253">
    <property type="entry name" value="COX3"/>
    <property type="match status" value="1"/>
</dbReference>
<dbReference type="Proteomes" id="UP000016900">
    <property type="component" value="Chromosome"/>
</dbReference>
<evidence type="ECO:0000256" key="15">
    <source>
        <dbReference type="ARBA" id="ARBA00032189"/>
    </source>
</evidence>
<keyword evidence="5" id="KW-0813">Transport</keyword>